<proteinExistence type="inferred from homology"/>
<dbReference type="InterPro" id="IPR001214">
    <property type="entry name" value="SET_dom"/>
</dbReference>
<dbReference type="Pfam" id="PF09273">
    <property type="entry name" value="Rubis-subs-bind"/>
    <property type="match status" value="1"/>
</dbReference>
<feature type="region of interest" description="Disordered" evidence="5">
    <location>
        <begin position="208"/>
        <end position="253"/>
    </location>
</feature>
<dbReference type="InterPro" id="IPR011383">
    <property type="entry name" value="N-lys_methylase_SETD6"/>
</dbReference>
<dbReference type="PIRSF" id="PIRSF011771">
    <property type="entry name" value="RMS1_SET"/>
    <property type="match status" value="1"/>
</dbReference>
<evidence type="ECO:0000256" key="5">
    <source>
        <dbReference type="SAM" id="MobiDB-lite"/>
    </source>
</evidence>
<evidence type="ECO:0000256" key="1">
    <source>
        <dbReference type="ARBA" id="ARBA00022603"/>
    </source>
</evidence>
<feature type="compositionally biased region" description="Acidic residues" evidence="5">
    <location>
        <begin position="212"/>
        <end position="225"/>
    </location>
</feature>
<keyword evidence="4" id="KW-0539">Nucleus</keyword>
<keyword evidence="1 4" id="KW-0489">Methyltransferase</keyword>
<comment type="function">
    <text evidence="4">Protein-lysine N-methyltransferase.</text>
</comment>
<dbReference type="SUPFAM" id="SSF82199">
    <property type="entry name" value="SET domain"/>
    <property type="match status" value="1"/>
</dbReference>
<feature type="domain" description="SET" evidence="6">
    <location>
        <begin position="23"/>
        <end position="277"/>
    </location>
</feature>
<evidence type="ECO:0000313" key="7">
    <source>
        <dbReference type="EMBL" id="KAJ3707764.1"/>
    </source>
</evidence>
<reference evidence="7 8" key="1">
    <citation type="journal article" date="2022" name="Cell">
        <title>Repeat-based holocentromeres influence genome architecture and karyotype evolution.</title>
        <authorList>
            <person name="Hofstatter P.G."/>
            <person name="Thangavel G."/>
            <person name="Lux T."/>
            <person name="Neumann P."/>
            <person name="Vondrak T."/>
            <person name="Novak P."/>
            <person name="Zhang M."/>
            <person name="Costa L."/>
            <person name="Castellani M."/>
            <person name="Scott A."/>
            <person name="Toegelov H."/>
            <person name="Fuchs J."/>
            <person name="Mata-Sucre Y."/>
            <person name="Dias Y."/>
            <person name="Vanzela A.L.L."/>
            <person name="Huettel B."/>
            <person name="Almeida C.C.S."/>
            <person name="Simkova H."/>
            <person name="Souza G."/>
            <person name="Pedrosa-Harand A."/>
            <person name="Macas J."/>
            <person name="Mayer K.F.X."/>
            <person name="Houben A."/>
            <person name="Marques A."/>
        </authorList>
    </citation>
    <scope>NUCLEOTIDE SEQUENCE [LARGE SCALE GENOMIC DNA]</scope>
    <source>
        <strain evidence="7">RhyTen1mFocal</strain>
    </source>
</reference>
<dbReference type="EMBL" id="JAMRDG010000001">
    <property type="protein sequence ID" value="KAJ3707764.1"/>
    <property type="molecule type" value="Genomic_DNA"/>
</dbReference>
<dbReference type="GO" id="GO:0016279">
    <property type="term" value="F:protein-lysine N-methyltransferase activity"/>
    <property type="evidence" value="ECO:0007669"/>
    <property type="project" value="UniProtKB-UniRule"/>
</dbReference>
<dbReference type="Proteomes" id="UP001210211">
    <property type="component" value="Unassembled WGS sequence"/>
</dbReference>
<dbReference type="AlphaFoldDB" id="A0AAD6A122"/>
<dbReference type="InterPro" id="IPR015353">
    <property type="entry name" value="Rubisco_LSMT_subst-bd"/>
</dbReference>
<dbReference type="InterPro" id="IPR050600">
    <property type="entry name" value="SETD3_SETD6_MTase"/>
</dbReference>
<gene>
    <name evidence="7" type="ORF">LUZ61_011469</name>
</gene>
<evidence type="ECO:0000256" key="2">
    <source>
        <dbReference type="ARBA" id="ARBA00022679"/>
    </source>
</evidence>
<dbReference type="EC" id="2.1.1.-" evidence="4"/>
<organism evidence="7 8">
    <name type="scientific">Rhynchospora tenuis</name>
    <dbReference type="NCBI Taxonomy" id="198213"/>
    <lineage>
        <taxon>Eukaryota</taxon>
        <taxon>Viridiplantae</taxon>
        <taxon>Streptophyta</taxon>
        <taxon>Embryophyta</taxon>
        <taxon>Tracheophyta</taxon>
        <taxon>Spermatophyta</taxon>
        <taxon>Magnoliopsida</taxon>
        <taxon>Liliopsida</taxon>
        <taxon>Poales</taxon>
        <taxon>Cyperaceae</taxon>
        <taxon>Cyperoideae</taxon>
        <taxon>Rhynchosporeae</taxon>
        <taxon>Rhynchospora</taxon>
    </lineage>
</organism>
<name>A0AAD6A122_9POAL</name>
<dbReference type="InterPro" id="IPR046341">
    <property type="entry name" value="SET_dom_sf"/>
</dbReference>
<dbReference type="InterPro" id="IPR036464">
    <property type="entry name" value="Rubisco_LSMT_subst-bd_sf"/>
</dbReference>
<evidence type="ECO:0000313" key="8">
    <source>
        <dbReference type="Proteomes" id="UP001210211"/>
    </source>
</evidence>
<evidence type="ECO:0000259" key="6">
    <source>
        <dbReference type="PROSITE" id="PS50280"/>
    </source>
</evidence>
<comment type="caution">
    <text evidence="7">The sequence shown here is derived from an EMBL/GenBank/DDBJ whole genome shotgun (WGS) entry which is preliminary data.</text>
</comment>
<evidence type="ECO:0000256" key="4">
    <source>
        <dbReference type="PIRNR" id="PIRNR011771"/>
    </source>
</evidence>
<dbReference type="Gene3D" id="3.90.1410.10">
    <property type="entry name" value="set domain protein methyltransferase, domain 1"/>
    <property type="match status" value="1"/>
</dbReference>
<keyword evidence="2 4" id="KW-0808">Transferase</keyword>
<dbReference type="Gene3D" id="3.90.1420.10">
    <property type="entry name" value="Rubisco LSMT, substrate-binding domain"/>
    <property type="match status" value="1"/>
</dbReference>
<dbReference type="GO" id="GO:0005634">
    <property type="term" value="C:nucleus"/>
    <property type="evidence" value="ECO:0007669"/>
    <property type="project" value="UniProtKB-SubCell"/>
</dbReference>
<keyword evidence="8" id="KW-1185">Reference proteome</keyword>
<dbReference type="PANTHER" id="PTHR13271">
    <property type="entry name" value="UNCHARACTERIZED PUTATIVE METHYLTRANSFERASE"/>
    <property type="match status" value="1"/>
</dbReference>
<keyword evidence="3 4" id="KW-0949">S-adenosyl-L-methionine</keyword>
<dbReference type="GO" id="GO:0032259">
    <property type="term" value="P:methylation"/>
    <property type="evidence" value="ECO:0007669"/>
    <property type="project" value="UniProtKB-KW"/>
</dbReference>
<comment type="subcellular location">
    <subcellularLocation>
        <location evidence="4">Nucleus</location>
    </subcellularLocation>
</comment>
<protein>
    <recommendedName>
        <fullName evidence="4">N-lysine methyltransferase</fullName>
        <ecNumber evidence="4">2.1.1.-</ecNumber>
    </recommendedName>
</protein>
<accession>A0AAD6A122</accession>
<feature type="compositionally biased region" description="Low complexity" evidence="5">
    <location>
        <begin position="232"/>
        <end position="249"/>
    </location>
</feature>
<dbReference type="PROSITE" id="PS50280">
    <property type="entry name" value="SET"/>
    <property type="match status" value="1"/>
</dbReference>
<evidence type="ECO:0000256" key="3">
    <source>
        <dbReference type="ARBA" id="ARBA00022691"/>
    </source>
</evidence>
<dbReference type="PANTHER" id="PTHR13271:SF34">
    <property type="entry name" value="N-LYSINE METHYLTRANSFERASE SETD6"/>
    <property type="match status" value="1"/>
</dbReference>
<sequence length="492" mass="55196">MTTTRRLRSFHRWMRSNGVECSDALSLVDDASTKCISVFSLCDLREGDLVATIPKSACLTIRTCGAREAIEGAELGGSLGLAVAVMYERALGPASQWHDYFAVLPERECVPLVWSDEESESLLAGTELYEIIKQDKQFMSEDWRECIEPLIGSFNLDPDSFSLENYFSAKTLVSSRAFQIDKYYGYGMVPLADLFNHKTGAEHVHFTNVAEPESDDEGDGLDNDDKDDKSSDLSGDEQSSVIDQSTSSSAEGDNPAALEMIIIRDVNAGNEVFNTYGSMGNAALLHRYGFTEPDNPFDIVNIELTVVLKYCSSQFSRRYTRSRLALWRKLNFSGCSSQNSEYFEVSCDGEPQFELLTLLYIIYLNEKSFDKLGTMIESLVNGDELSCTVNLIQVGGNCSFKKDNIQNVNDLNKFLLTKSVCKALVMLADLRENLYGSVSLKDDERKLRECSSVKERKLYHSLVLRVSERRILGKLRDYASNVGPRIKKRKIL</sequence>
<comment type="similarity">
    <text evidence="4">Belongs to the class V-like SAM-binding methyltransferase superfamily. Histone-lysine methyltransferase family. SETD6 subfamily.</text>
</comment>